<evidence type="ECO:0000259" key="3">
    <source>
        <dbReference type="Pfam" id="PF00263"/>
    </source>
</evidence>
<dbReference type="InterPro" id="IPR050810">
    <property type="entry name" value="Bact_Secretion_Sys_Channel"/>
</dbReference>
<dbReference type="PROSITE" id="PS51257">
    <property type="entry name" value="PROKAR_LIPOPROTEIN"/>
    <property type="match status" value="1"/>
</dbReference>
<protein>
    <submittedName>
        <fullName evidence="5">Pilus (MSHA type) biogenesis protein MshL</fullName>
    </submittedName>
</protein>
<dbReference type="EMBL" id="MPRL01000046">
    <property type="protein sequence ID" value="OOZ39611.1"/>
    <property type="molecule type" value="Genomic_DNA"/>
</dbReference>
<dbReference type="RefSeq" id="WP_078484082.1">
    <property type="nucleotide sequence ID" value="NZ_MPRL01000046.1"/>
</dbReference>
<dbReference type="PANTHER" id="PTHR30332:SF17">
    <property type="entry name" value="TYPE IV PILIATION SYSTEM PROTEIN DR_0774-RELATED"/>
    <property type="match status" value="1"/>
</dbReference>
<comment type="caution">
    <text evidence="5">The sequence shown here is derived from an EMBL/GenBank/DDBJ whole genome shotgun (WGS) entry which is preliminary data.</text>
</comment>
<feature type="chain" id="PRO_5012684752" evidence="2">
    <location>
        <begin position="22"/>
        <end position="584"/>
    </location>
</feature>
<feature type="signal peptide" evidence="2">
    <location>
        <begin position="1"/>
        <end position="21"/>
    </location>
</feature>
<proteinExistence type="predicted"/>
<dbReference type="GO" id="GO:0009306">
    <property type="term" value="P:protein secretion"/>
    <property type="evidence" value="ECO:0007669"/>
    <property type="project" value="InterPro"/>
</dbReference>
<keyword evidence="6" id="KW-1185">Reference proteome</keyword>
<dbReference type="GO" id="GO:0009297">
    <property type="term" value="P:pilus assembly"/>
    <property type="evidence" value="ECO:0007669"/>
    <property type="project" value="InterPro"/>
</dbReference>
<dbReference type="Pfam" id="PF07655">
    <property type="entry name" value="Secretin_N_2"/>
    <property type="match status" value="1"/>
</dbReference>
<dbReference type="Pfam" id="PF00263">
    <property type="entry name" value="Secretin"/>
    <property type="match status" value="1"/>
</dbReference>
<dbReference type="GO" id="GO:0019867">
    <property type="term" value="C:outer membrane"/>
    <property type="evidence" value="ECO:0007669"/>
    <property type="project" value="InterPro"/>
</dbReference>
<feature type="domain" description="Type II/III secretion system secretin-like" evidence="3">
    <location>
        <begin position="376"/>
        <end position="553"/>
    </location>
</feature>
<evidence type="ECO:0000313" key="6">
    <source>
        <dbReference type="Proteomes" id="UP000191110"/>
    </source>
</evidence>
<dbReference type="Proteomes" id="UP000191110">
    <property type="component" value="Unassembled WGS sequence"/>
</dbReference>
<evidence type="ECO:0000256" key="2">
    <source>
        <dbReference type="SAM" id="SignalP"/>
    </source>
</evidence>
<evidence type="ECO:0000256" key="1">
    <source>
        <dbReference type="SAM" id="MobiDB-lite"/>
    </source>
</evidence>
<dbReference type="InterPro" id="IPR004846">
    <property type="entry name" value="T2SS/T3SS_dom"/>
</dbReference>
<dbReference type="InterPro" id="IPR001775">
    <property type="entry name" value="GspD/PilQ"/>
</dbReference>
<organism evidence="5 6">
    <name type="scientific">Solemya pervernicosa gill symbiont</name>
    <dbReference type="NCBI Taxonomy" id="642797"/>
    <lineage>
        <taxon>Bacteria</taxon>
        <taxon>Pseudomonadati</taxon>
        <taxon>Pseudomonadota</taxon>
        <taxon>Gammaproteobacteria</taxon>
        <taxon>sulfur-oxidizing symbionts</taxon>
    </lineage>
</organism>
<dbReference type="NCBIfam" id="TIGR02519">
    <property type="entry name" value="pilus_MshL"/>
    <property type="match status" value="1"/>
</dbReference>
<reference evidence="5 6" key="1">
    <citation type="submission" date="2016-11" db="EMBL/GenBank/DDBJ databases">
        <title>Mixed transmission modes and dynamic genome evolution in an obligate animal-bacterial symbiosis.</title>
        <authorList>
            <person name="Russell S.L."/>
            <person name="Corbett-Detig R.B."/>
            <person name="Cavanaugh C.M."/>
        </authorList>
    </citation>
    <scope>NUCLEOTIDE SEQUENCE [LARGE SCALE GENOMIC DNA]</scope>
    <source>
        <strain evidence="5">Sveles-Q1</strain>
    </source>
</reference>
<dbReference type="AlphaFoldDB" id="A0A1T2L3E3"/>
<feature type="domain" description="Secretin N-terminal" evidence="4">
    <location>
        <begin position="158"/>
        <end position="251"/>
    </location>
</feature>
<dbReference type="InterPro" id="IPR011514">
    <property type="entry name" value="Secretin_N_2"/>
</dbReference>
<dbReference type="InterPro" id="IPR013358">
    <property type="entry name" value="Pilus_biogenesis_MshL"/>
</dbReference>
<dbReference type="PRINTS" id="PR00811">
    <property type="entry name" value="BCTERIALGSPD"/>
</dbReference>
<gene>
    <name evidence="5" type="ORF">BOW53_10730</name>
</gene>
<evidence type="ECO:0000313" key="5">
    <source>
        <dbReference type="EMBL" id="OOZ39611.1"/>
    </source>
</evidence>
<sequence>MSGSKKMKRLLPLMISSVVLSAGCSNLMEKRSTATLESINSEMAQSTQVVEQPAAKIPPPEVKAALMPGFQDMGSMGQPRENRFDITVNNVPAREFFMGLVKGTHTNMVVHPSVEGEISLSMKRVTVDEVMETVRRVYGYAYERSSTGYEVLSSELQTRIFAVNYLNVKRVGESQTRVSSGQVSSSESSSDSDDSDSSTSTTSEAVSGSLISTASTADFWTELDLAVRTIVCGGAVGGCGEGRSVVVSPQSGVVVVRARPAQLREVERYLDTSQNVMHRQVILEAKILEVELSDGAQSGINWSALAEQSSRNRSLTIGQTGGGSSIADGSSEIAGNTGVLDPNGLSQVVGTATSAFGGVFSLALSSGDFTAFIELLKSQGDVQVLSSPRVATMNNQKAVIKVGNDEFFVTEIQSDTTSGTGGTTTTPEITLTPFFSGIALDVTPQISADGFVTLHIHPSVSEVTDQTKHITVGGQDQTLPLAFSSVRESDTIIRAQSGQVVVIGGLMKDKTSRDRAATPGLGDLPMVGNLFRHKRDSKQMSELVILLRPMVVKDQKDWIRELQKSQGRFNSFSGEMERRQTRQR</sequence>
<feature type="compositionally biased region" description="Low complexity" evidence="1">
    <location>
        <begin position="176"/>
        <end position="189"/>
    </location>
</feature>
<keyword evidence="2" id="KW-0732">Signal</keyword>
<dbReference type="Gene3D" id="3.30.1370.130">
    <property type="match status" value="1"/>
</dbReference>
<accession>A0A1T2L3E3</accession>
<evidence type="ECO:0000259" key="4">
    <source>
        <dbReference type="Pfam" id="PF07655"/>
    </source>
</evidence>
<dbReference type="GO" id="GO:0015627">
    <property type="term" value="C:type II protein secretion system complex"/>
    <property type="evidence" value="ECO:0007669"/>
    <property type="project" value="TreeGrafter"/>
</dbReference>
<feature type="compositionally biased region" description="Low complexity" evidence="1">
    <location>
        <begin position="197"/>
        <end position="207"/>
    </location>
</feature>
<feature type="region of interest" description="Disordered" evidence="1">
    <location>
        <begin position="176"/>
        <end position="207"/>
    </location>
</feature>
<name>A0A1T2L3E3_9GAMM</name>
<dbReference type="PANTHER" id="PTHR30332">
    <property type="entry name" value="PROBABLE GENERAL SECRETION PATHWAY PROTEIN D"/>
    <property type="match status" value="1"/>
</dbReference>